<accession>A0AAW0PWN0</accession>
<evidence type="ECO:0000313" key="2">
    <source>
        <dbReference type="EMBL" id="KAK7930146.1"/>
    </source>
</evidence>
<dbReference type="InterPro" id="IPR018798">
    <property type="entry name" value="MVB12A/B"/>
</dbReference>
<proteinExistence type="predicted"/>
<dbReference type="GO" id="GO:0000813">
    <property type="term" value="C:ESCRT I complex"/>
    <property type="evidence" value="ECO:0007669"/>
    <property type="project" value="InterPro"/>
</dbReference>
<comment type="caution">
    <text evidence="2">The sequence shown here is derived from an EMBL/GenBank/DDBJ whole genome shotgun (WGS) entry which is preliminary data.</text>
</comment>
<dbReference type="InterPro" id="IPR023340">
    <property type="entry name" value="UMA"/>
</dbReference>
<dbReference type="Proteomes" id="UP001460270">
    <property type="component" value="Unassembled WGS sequence"/>
</dbReference>
<reference evidence="3" key="1">
    <citation type="submission" date="2024-04" db="EMBL/GenBank/DDBJ databases">
        <title>Salinicola lusitanus LLJ914,a marine bacterium isolated from the Okinawa Trough.</title>
        <authorList>
            <person name="Li J."/>
        </authorList>
    </citation>
    <scope>NUCLEOTIDE SEQUENCE [LARGE SCALE GENOMIC DNA]</scope>
</reference>
<evidence type="ECO:0000313" key="3">
    <source>
        <dbReference type="Proteomes" id="UP001460270"/>
    </source>
</evidence>
<name>A0AAW0PWN0_9GOBI</name>
<protein>
    <recommendedName>
        <fullName evidence="1">UMA domain-containing protein</fullName>
    </recommendedName>
</protein>
<gene>
    <name evidence="2" type="ORF">WMY93_006541</name>
</gene>
<dbReference type="EMBL" id="JBBPFD010000004">
    <property type="protein sequence ID" value="KAK7930146.1"/>
    <property type="molecule type" value="Genomic_DNA"/>
</dbReference>
<dbReference type="PROSITE" id="PS51497">
    <property type="entry name" value="UMA"/>
    <property type="match status" value="1"/>
</dbReference>
<evidence type="ECO:0000259" key="1">
    <source>
        <dbReference type="PROSITE" id="PS51497"/>
    </source>
</evidence>
<feature type="domain" description="UMA" evidence="1">
    <location>
        <begin position="38"/>
        <end position="96"/>
    </location>
</feature>
<dbReference type="Pfam" id="PF10240">
    <property type="entry name" value="DUF2464"/>
    <property type="match status" value="1"/>
</dbReference>
<sequence length="170" mass="18556">MRAVSQQTAASRGSQVALFLESVKKMKHILTLCLSSALDGVPFSLHPKFDVSAKENGTQLSSQLNNIRIKSIQDIEMSTTTHLPLKKLPQRNPSLLLRSGFCTQIISHTSSSEQNLISTSCFPPHHDQLRTHRVVGGGRSPHTGIGGNPISCSRHHAASNTLIQQNLTLF</sequence>
<dbReference type="AlphaFoldDB" id="A0AAW0PWN0"/>
<organism evidence="2 3">
    <name type="scientific">Mugilogobius chulae</name>
    <name type="common">yellowstripe goby</name>
    <dbReference type="NCBI Taxonomy" id="88201"/>
    <lineage>
        <taxon>Eukaryota</taxon>
        <taxon>Metazoa</taxon>
        <taxon>Chordata</taxon>
        <taxon>Craniata</taxon>
        <taxon>Vertebrata</taxon>
        <taxon>Euteleostomi</taxon>
        <taxon>Actinopterygii</taxon>
        <taxon>Neopterygii</taxon>
        <taxon>Teleostei</taxon>
        <taxon>Neoteleostei</taxon>
        <taxon>Acanthomorphata</taxon>
        <taxon>Gobiaria</taxon>
        <taxon>Gobiiformes</taxon>
        <taxon>Gobioidei</taxon>
        <taxon>Gobiidae</taxon>
        <taxon>Gobionellinae</taxon>
        <taxon>Mugilogobius</taxon>
    </lineage>
</organism>
<keyword evidence="3" id="KW-1185">Reference proteome</keyword>